<keyword evidence="3" id="KW-0520">NAD</keyword>
<dbReference type="InterPro" id="IPR006096">
    <property type="entry name" value="Glu/Leu/Phe/Val/Trp_DH_C"/>
</dbReference>
<dbReference type="GO" id="GO:0005739">
    <property type="term" value="C:mitochondrion"/>
    <property type="evidence" value="ECO:0007669"/>
    <property type="project" value="TreeGrafter"/>
</dbReference>
<accession>U5KMN5</accession>
<dbReference type="PANTHER" id="PTHR11606:SF24">
    <property type="entry name" value="NAD-SPECIFIC GLUTAMATE DEHYDROGENASE"/>
    <property type="match status" value="1"/>
</dbReference>
<evidence type="ECO:0000259" key="4">
    <source>
        <dbReference type="SMART" id="SM00839"/>
    </source>
</evidence>
<evidence type="ECO:0000256" key="1">
    <source>
        <dbReference type="ARBA" id="ARBA00006382"/>
    </source>
</evidence>
<name>U5KMN5_9TRYP</name>
<evidence type="ECO:0000313" key="5">
    <source>
        <dbReference type="EMBL" id="AGT02469.1"/>
    </source>
</evidence>
<dbReference type="AlphaFoldDB" id="U5KMN5"/>
<evidence type="ECO:0000256" key="2">
    <source>
        <dbReference type="ARBA" id="ARBA00023002"/>
    </source>
</evidence>
<dbReference type="SMART" id="SM00839">
    <property type="entry name" value="ELFV_dehydrog"/>
    <property type="match status" value="1"/>
</dbReference>
<dbReference type="EMBL" id="KC503303">
    <property type="protein sequence ID" value="AGT02469.1"/>
    <property type="molecule type" value="Genomic_DNA"/>
</dbReference>
<keyword evidence="2 5" id="KW-0560">Oxidoreductase</keyword>
<dbReference type="VEuPathDB" id="TriTrypDB:ADEAN_000947600"/>
<dbReference type="GO" id="GO:0006538">
    <property type="term" value="P:L-glutamate catabolic process"/>
    <property type="evidence" value="ECO:0007669"/>
    <property type="project" value="TreeGrafter"/>
</dbReference>
<dbReference type="SUPFAM" id="SSF53223">
    <property type="entry name" value="Aminoacid dehydrogenase-like, N-terminal domain"/>
    <property type="match status" value="1"/>
</dbReference>
<evidence type="ECO:0000256" key="3">
    <source>
        <dbReference type="ARBA" id="ARBA00023027"/>
    </source>
</evidence>
<reference evidence="5" key="1">
    <citation type="submission" date="2013-01" db="EMBL/GenBank/DDBJ databases">
        <title>Genomic Cooperation Between Trypanosomatids and Their Bacterial Endosymbionts in the Synthesis of Essential Amino Acids Heavily Influenced by Multiple Lateral Gene Transfer Events.</title>
        <authorList>
            <person name="Alves J.M.P."/>
            <person name="Klein C."/>
            <person name="Maia da Silva F."/>
            <person name="Costa Martins A.G."/>
            <person name="Serrano M.G."/>
            <person name="Buck G.A."/>
            <person name="Vasconcelos A.T.R."/>
            <person name="France-Sagot M."/>
            <person name="Teixeira M.M.G."/>
            <person name="Motta M.C.M."/>
            <person name="Camargo E.P."/>
        </authorList>
    </citation>
    <scope>NUCLEOTIDE SEQUENCE</scope>
</reference>
<dbReference type="Pfam" id="PF00208">
    <property type="entry name" value="ELFV_dehydrog"/>
    <property type="match status" value="1"/>
</dbReference>
<proteinExistence type="inferred from homology"/>
<dbReference type="EC" id="1.4.1.2" evidence="5"/>
<feature type="domain" description="Glutamate/phenylalanine/leucine/valine/L-tryptophan dehydrogenase C-terminal" evidence="4">
    <location>
        <begin position="604"/>
        <end position="884"/>
    </location>
</feature>
<comment type="similarity">
    <text evidence="1">Belongs to the Glu/Leu/Phe/Val dehydrogenases family.</text>
</comment>
<dbReference type="InterPro" id="IPR046346">
    <property type="entry name" value="Aminoacid_DH-like_N_sf"/>
</dbReference>
<protein>
    <submittedName>
        <fullName evidence="5">Glutamate dehydrogenase</fullName>
        <ecNumber evidence="5">1.4.1.2</ecNumber>
    </submittedName>
</protein>
<organism evidence="5">
    <name type="scientific">Angomonas deanei</name>
    <dbReference type="NCBI Taxonomy" id="59799"/>
    <lineage>
        <taxon>Eukaryota</taxon>
        <taxon>Discoba</taxon>
        <taxon>Euglenozoa</taxon>
        <taxon>Kinetoplastea</taxon>
        <taxon>Metakinetoplastina</taxon>
        <taxon>Trypanosomatida</taxon>
        <taxon>Trypanosomatidae</taxon>
        <taxon>Strigomonadinae</taxon>
        <taxon>Angomonas</taxon>
    </lineage>
</organism>
<dbReference type="GO" id="GO:0004352">
    <property type="term" value="F:glutamate dehydrogenase (NAD+) activity"/>
    <property type="evidence" value="ECO:0007669"/>
    <property type="project" value="UniProtKB-EC"/>
</dbReference>
<dbReference type="InterPro" id="IPR036291">
    <property type="entry name" value="NAD(P)-bd_dom_sf"/>
</dbReference>
<dbReference type="PANTHER" id="PTHR11606">
    <property type="entry name" value="GLUTAMATE DEHYDROGENASE"/>
    <property type="match status" value="1"/>
</dbReference>
<dbReference type="SUPFAM" id="SSF51735">
    <property type="entry name" value="NAD(P)-binding Rossmann-fold domains"/>
    <property type="match status" value="1"/>
</dbReference>
<dbReference type="Gene3D" id="3.40.50.720">
    <property type="entry name" value="NAD(P)-binding Rossmann-like Domain"/>
    <property type="match status" value="1"/>
</dbReference>
<sequence length="991" mass="112356">MLRRIMPHRSAFKNPIATSTRNLNMSKIIATVKAKKIFDPTLVDTTAKSYIESLNTTTYSNHFTDEQIALHVQGVLTAEARQRIGDTLTYMHEEERSVFYLCANTHDQTLDKVRRMARFVSRSSTEVGTHGTVTRSYVSADRKFAIFYASYEKFVNPKPAHGETSLDVVGTEGYLRSLDPEVREVHQKLMHNVAKSVYPSYEIFEKDGAQNFIMANFVEKENHIGSLLSIFQEIEGAEVLRSTSYTFSNGINIYSFQIVGATPQQIKEHSSFVGLVPNRPGTSITRLHEERILNVEECVYIDSALIFSMYFTILPKSDDYTHLLTIVSKESNGANRLNNLRRELSQEVVSERYTSWIVGRYPHFAKMLYDDFKQGSTAERRKEILAKIDKQFKDDQRPPFDLSIFKGILRFNEVILKHNFFKSAKAAVCYRLNPEFMRDLGFPVIPYAVFLFAGSQWRGFHIRFTDIARGGVRMIISKPNTYSKNKRSVFQENYNLAYTQLLKNKDIPEGGAKGTILVSSHYLNQFAPIRCQHMFLQYIDSLLDCIVPGESEVVDNLKQEEIIFLGPDENTAGTFPAAGALYSKGRGFKAWKSFTTGKDASLGGIPHDKYGMTTHSVRTYVEGVYEKLGIDGKTLKKFQTGGPDGDLGSNEIKRSTEKYIGLVDISASLHDPNGLDREELLRLATERLPLRHFNKSKLSKDGFLVLTEEKNVTLPDGTVVEDGARFRDEFHLIKYSDADVFVPCGGRPRSVTLDNVGRFLKIGDADGEGMISGKFEKTPKDQLKFKYIIEGANLFITQDARVALERCGVVLFKDASTNKGGVTSSSLEVYAGLCLSDEEHAKYMCVQKGQPEPEFYKKYVQEILDRIGDNAKLEFNAIWAESLKDPKTPKVYIADDLSKKNVQMRANMLNSDLFKNKQLVRYILKEYTPKTILEVVDIDTIIKRVPENYQHAICAMSLVSRYVYSTGLKSNEFDFFKYMNKVTADSAQSKV</sequence>